<feature type="compositionally biased region" description="Polar residues" evidence="1">
    <location>
        <begin position="1127"/>
        <end position="1137"/>
    </location>
</feature>
<dbReference type="AlphaFoldDB" id="A0A8B8EEY2"/>
<dbReference type="SMART" id="SM00315">
    <property type="entry name" value="RGS"/>
    <property type="match status" value="1"/>
</dbReference>
<proteinExistence type="predicted"/>
<dbReference type="InterPro" id="IPR053282">
    <property type="entry name" value="RGS_domain-containing"/>
</dbReference>
<feature type="region of interest" description="Disordered" evidence="1">
    <location>
        <begin position="476"/>
        <end position="501"/>
    </location>
</feature>
<evidence type="ECO:0000256" key="1">
    <source>
        <dbReference type="SAM" id="MobiDB-lite"/>
    </source>
</evidence>
<feature type="domain" description="RGS" evidence="2">
    <location>
        <begin position="1"/>
        <end position="122"/>
    </location>
</feature>
<dbReference type="InterPro" id="IPR036305">
    <property type="entry name" value="RGS_sf"/>
</dbReference>
<dbReference type="PANTHER" id="PTHR47079">
    <property type="entry name" value="REGULATOR OF G-PROTEIN SIGNALING PROTEIN-LIKE"/>
    <property type="match status" value="1"/>
</dbReference>
<dbReference type="KEGG" id="cvn:111134124"/>
<feature type="domain" description="RGS" evidence="2">
    <location>
        <begin position="322"/>
        <end position="376"/>
    </location>
</feature>
<dbReference type="RefSeq" id="XP_022338655.1">
    <property type="nucleotide sequence ID" value="XM_022482947.1"/>
</dbReference>
<sequence length="1209" mass="140375">MQMFREFIRGTAGENVFKCWIEIERWRLTEGTIQQKTEMAHNIKITYLSDGSQCDLRTRGKRIAFEGRIDFELIPERDVQDEILQAVTEMDALYAVETSDAFDNLQRVLLSVLRRYWVPRYFIHLYHTVSAQTLTFLMRETPFDIGTVAQQRRLRCQIMFPRIYSASRSSPGSPTTPVFLSCDADRLPEPAYSVTSSDMHAPTPDVEIPSNCSERNIDPIELLSLWSGQGYSPQRNNTKWGIKKSAKKDEMDDVYGLKELEVWEKAENSRFLRGSPMLYMIPLPVNSFVRGRRRINFDSTTLDRHNKMAVSFASDVLAGFPFRQFLQDRQLIQDARMLEFWTDVRHYMDADDAYLDPFGIPMKRKLARVLVEKFLTLNNDLDYDIFSEELKITLYQSLNSRDDVTLMSFAQTTISHALKESWRLYSREERTSFRMKVCGSKRFDRNVIEIPPRSASARGQSDPLFYVNSNIQSPTALTSNDAENVPTQSTSPQQEASSTTYSRVTSELANLTLTLEISLKSLEYAILCTEYGRSGVCSQIKPKLEDLIDVLYSDYGSLHIKREPAKRHEFLHSLLHKPKIDIETIQVSRRVILEAPEVNALKKNHRSRLQRLVLRRRGILIERPTRPRNFIEVLQSPIHFEFFKRYMMGNKTVHPLLFWKYVEDLKEAPSARHRNHLISVIYRKFFSKAAKQGYLLDCSDDIIRQIPTMERIPASVLICAQASVFRSMERKWFPRYMETYPVDADYPPPEQAEESSLLAPSPTFNDLTEQLVVNKEALASKKKTTKKRKTLHLWHGFLQLIIDFMEALRDEYEFRLLELYLRNEQDKDTKRKRVAEKSILTSSTVAVFQTRVVLRNRLVIVNKLVADLHFWNEVQKFKKHIDEISTRENITKEDMDFLQQKAKAIIDCFLLSEVVPRVQVNIPSDLATSIAVSLTQSGPTRGLFHDAMILIFPLLYYFWKRFREEWLKGHDPKDFYFRLKEKLTVPWVSSTPHKDLRGPSYINVRESQCQMMAVNLHEDEPFRINFTVMGGIRYMFSNRATTKPATVQNTAADHGRRYHKARRTHRDSINRLQRIQAEDATYGGHKYSRHDVKNKSKIILEDEESVRNLDQGDIDVKSEKSLEIQKTADSAESSGTLLSPRRRRQPVAVSNQSKAFRISQLVEELNSESDRPIAQRLRTLDQVVRAALTTQTRSQFADDVTNSITSLLN</sequence>
<gene>
    <name evidence="4" type="primary">LOC111134124</name>
</gene>
<reference evidence="4" key="1">
    <citation type="submission" date="2025-08" db="UniProtKB">
        <authorList>
            <consortium name="RefSeq"/>
        </authorList>
    </citation>
    <scope>IDENTIFICATION</scope>
    <source>
        <tissue evidence="4">Whole sample</tissue>
    </source>
</reference>
<dbReference type="InterPro" id="IPR044926">
    <property type="entry name" value="RGS_subdomain_2"/>
</dbReference>
<evidence type="ECO:0000313" key="4">
    <source>
        <dbReference type="RefSeq" id="XP_022338655.1"/>
    </source>
</evidence>
<feature type="region of interest" description="Disordered" evidence="1">
    <location>
        <begin position="1125"/>
        <end position="1146"/>
    </location>
</feature>
<dbReference type="InterPro" id="IPR016137">
    <property type="entry name" value="RGS"/>
</dbReference>
<keyword evidence="3" id="KW-1185">Reference proteome</keyword>
<name>A0A8B8EEY2_CRAVI</name>
<dbReference type="PROSITE" id="PS50132">
    <property type="entry name" value="RGS"/>
    <property type="match status" value="4"/>
</dbReference>
<dbReference type="Gene3D" id="1.10.167.10">
    <property type="entry name" value="Regulator of G-protein Signalling 4, domain 2"/>
    <property type="match status" value="3"/>
</dbReference>
<evidence type="ECO:0000259" key="2">
    <source>
        <dbReference type="PROSITE" id="PS50132"/>
    </source>
</evidence>
<feature type="domain" description="RGS" evidence="2">
    <location>
        <begin position="629"/>
        <end position="739"/>
    </location>
</feature>
<dbReference type="PANTHER" id="PTHR47079:SF1">
    <property type="entry name" value="REGULATOR OF G-PROTEIN SIGNALING PROTEIN-LIKE"/>
    <property type="match status" value="1"/>
</dbReference>
<dbReference type="GeneID" id="111134124"/>
<evidence type="ECO:0000313" key="3">
    <source>
        <dbReference type="Proteomes" id="UP000694844"/>
    </source>
</evidence>
<dbReference type="Proteomes" id="UP000694844">
    <property type="component" value="Chromosome 5"/>
</dbReference>
<feature type="domain" description="RGS" evidence="2">
    <location>
        <begin position="868"/>
        <end position="955"/>
    </location>
</feature>
<accession>A0A8B8EEY2</accession>
<dbReference type="Pfam" id="PF00615">
    <property type="entry name" value="RGS"/>
    <property type="match status" value="1"/>
</dbReference>
<organism evidence="3 4">
    <name type="scientific">Crassostrea virginica</name>
    <name type="common">Eastern oyster</name>
    <dbReference type="NCBI Taxonomy" id="6565"/>
    <lineage>
        <taxon>Eukaryota</taxon>
        <taxon>Metazoa</taxon>
        <taxon>Spiralia</taxon>
        <taxon>Lophotrochozoa</taxon>
        <taxon>Mollusca</taxon>
        <taxon>Bivalvia</taxon>
        <taxon>Autobranchia</taxon>
        <taxon>Pteriomorphia</taxon>
        <taxon>Ostreida</taxon>
        <taxon>Ostreoidea</taxon>
        <taxon>Ostreidae</taxon>
        <taxon>Crassostrea</taxon>
    </lineage>
</organism>
<dbReference type="SUPFAM" id="SSF48097">
    <property type="entry name" value="Regulator of G-protein signaling, RGS"/>
    <property type="match status" value="3"/>
</dbReference>
<dbReference type="OrthoDB" id="10013157at2759"/>
<protein>
    <submittedName>
        <fullName evidence="4">Uncharacterized protein LOC111134124</fullName>
    </submittedName>
</protein>